<feature type="transmembrane region" description="Helical" evidence="3">
    <location>
        <begin position="804"/>
        <end position="828"/>
    </location>
</feature>
<dbReference type="Gene3D" id="2.60.40.10">
    <property type="entry name" value="Immunoglobulins"/>
    <property type="match status" value="3"/>
</dbReference>
<evidence type="ECO:0000313" key="7">
    <source>
        <dbReference type="Proteomes" id="UP000076078"/>
    </source>
</evidence>
<keyword evidence="2" id="KW-0325">Glycoprotein</keyword>
<dbReference type="OMA" id="KCANARP"/>
<gene>
    <name evidence="6" type="ORF">DLAC_01693</name>
</gene>
<dbReference type="Proteomes" id="UP000076078">
    <property type="component" value="Unassembled WGS sequence"/>
</dbReference>
<protein>
    <submittedName>
        <fullName evidence="6">IPT/TIG domain-containing protein</fullName>
    </submittedName>
</protein>
<keyword evidence="3" id="KW-0472">Membrane</keyword>
<dbReference type="InParanoid" id="A0A152A637"/>
<evidence type="ECO:0000256" key="3">
    <source>
        <dbReference type="SAM" id="Phobius"/>
    </source>
</evidence>
<accession>A0A152A637</accession>
<dbReference type="InterPro" id="IPR014756">
    <property type="entry name" value="Ig_E-set"/>
</dbReference>
<dbReference type="SUPFAM" id="SSF81296">
    <property type="entry name" value="E set domains"/>
    <property type="match status" value="2"/>
</dbReference>
<dbReference type="AlphaFoldDB" id="A0A152A637"/>
<keyword evidence="3" id="KW-1133">Transmembrane helix</keyword>
<feature type="chain" id="PRO_5007593553" evidence="4">
    <location>
        <begin position="20"/>
        <end position="845"/>
    </location>
</feature>
<feature type="domain" description="IPT/TIG" evidence="5">
    <location>
        <begin position="544"/>
        <end position="602"/>
    </location>
</feature>
<feature type="domain" description="IPT/TIG" evidence="5">
    <location>
        <begin position="268"/>
        <end position="359"/>
    </location>
</feature>
<comment type="caution">
    <text evidence="6">The sequence shown here is derived from an EMBL/GenBank/DDBJ whole genome shotgun (WGS) entry which is preliminary data.</text>
</comment>
<dbReference type="InterPro" id="IPR052014">
    <property type="entry name" value="Dictyostelium_Tiger"/>
</dbReference>
<evidence type="ECO:0000256" key="4">
    <source>
        <dbReference type="SAM" id="SignalP"/>
    </source>
</evidence>
<feature type="domain" description="IPT/TIG" evidence="5">
    <location>
        <begin position="615"/>
        <end position="694"/>
    </location>
</feature>
<dbReference type="InterPro" id="IPR013783">
    <property type="entry name" value="Ig-like_fold"/>
</dbReference>
<keyword evidence="1 4" id="KW-0732">Signal</keyword>
<evidence type="ECO:0000259" key="5">
    <source>
        <dbReference type="Pfam" id="PF01833"/>
    </source>
</evidence>
<dbReference type="Pfam" id="PF01833">
    <property type="entry name" value="TIG"/>
    <property type="match status" value="4"/>
</dbReference>
<organism evidence="6 7">
    <name type="scientific">Tieghemostelium lacteum</name>
    <name type="common">Slime mold</name>
    <name type="synonym">Dictyostelium lacteum</name>
    <dbReference type="NCBI Taxonomy" id="361077"/>
    <lineage>
        <taxon>Eukaryota</taxon>
        <taxon>Amoebozoa</taxon>
        <taxon>Evosea</taxon>
        <taxon>Eumycetozoa</taxon>
        <taxon>Dictyostelia</taxon>
        <taxon>Dictyosteliales</taxon>
        <taxon>Raperosteliaceae</taxon>
        <taxon>Tieghemostelium</taxon>
    </lineage>
</organism>
<dbReference type="InterPro" id="IPR002909">
    <property type="entry name" value="IPT_dom"/>
</dbReference>
<dbReference type="EMBL" id="LODT01000006">
    <property type="protein sequence ID" value="KYR01688.1"/>
    <property type="molecule type" value="Genomic_DNA"/>
</dbReference>
<dbReference type="CDD" id="cd00603">
    <property type="entry name" value="IPT_PCSR"/>
    <property type="match status" value="2"/>
</dbReference>
<proteinExistence type="predicted"/>
<evidence type="ECO:0000256" key="1">
    <source>
        <dbReference type="ARBA" id="ARBA00022729"/>
    </source>
</evidence>
<keyword evidence="7" id="KW-1185">Reference proteome</keyword>
<evidence type="ECO:0000313" key="6">
    <source>
        <dbReference type="EMBL" id="KYR01688.1"/>
    </source>
</evidence>
<dbReference type="FunCoup" id="A0A152A637">
    <property type="interactions" value="14"/>
</dbReference>
<name>A0A152A637_TIELA</name>
<evidence type="ECO:0000256" key="2">
    <source>
        <dbReference type="ARBA" id="ARBA00023180"/>
    </source>
</evidence>
<reference evidence="6 7" key="1">
    <citation type="submission" date="2015-12" db="EMBL/GenBank/DDBJ databases">
        <title>Dictyostelia acquired genes for synthesis and detection of signals that induce cell-type specialization by lateral gene transfer from prokaryotes.</title>
        <authorList>
            <person name="Gloeckner G."/>
            <person name="Schaap P."/>
        </authorList>
    </citation>
    <scope>NUCLEOTIDE SEQUENCE [LARGE SCALE GENOMIC DNA]</scope>
    <source>
        <strain evidence="6 7">TK</strain>
    </source>
</reference>
<dbReference type="PANTHER" id="PTHR31341">
    <property type="entry name" value="IPT/TIG DOMAIN-CONTAINING PROTEIN-RELATED-RELATED"/>
    <property type="match status" value="1"/>
</dbReference>
<feature type="signal peptide" evidence="4">
    <location>
        <begin position="1"/>
        <end position="19"/>
    </location>
</feature>
<keyword evidence="3" id="KW-0812">Transmembrane</keyword>
<dbReference type="OrthoDB" id="20300at2759"/>
<feature type="domain" description="IPT/TIG" evidence="5">
    <location>
        <begin position="710"/>
        <end position="786"/>
    </location>
</feature>
<sequence>MKKELIFLLFLYLVDQSLSFTYSNDKSFDILTFKSLKNIAVNKITAMSSQTVYNKPNGFKCSAANQSCEITLPKNAYSEIYQIVYDNSTANPNESKLVLLNPVINAVSKPSTINGSITLTGYYLKPTDGTISASYEVNGQTTQENSIQVISPNQITFSVIEGSGDIYGEIFLELNFDKEFHSTYQNPTVKTVTTNENQLIIDGMDFGNKKEYIQVKLDGVNVDAEDILSSTHTEIVLKNNQKVSKKISLDINVNTISMLAAYQFSNIPILDSVNSVSSKGGVVSIQGGYLNCLKEDGTTASSVQVLIGGLECLNPKNPIAQNYSLLVCDIGPDPNKGDNLPIIVTIDSISSTSKLTFSYGLPIIRSYKDNSDGKLIILGESLGSTATSVVVLNNVTLSNPVVSDTFDQLTIDLPANSQNGKLYVLVNNKKKSNILDIELVPIVKSISKPPTEGGLITIQGSFLRLHDFNGNLLNASLPISNSTCAEFIEDSQATGTWLQCKAPAGSGISKVVLQIGSKSSVPSNFSYISPSILYSNQSISNGLLTGTNFGLSSNLIQVVFNGVLLPNSSVIKLENNQITFNIPPLEKSGNVSVLVDGLPSNEIQLNIVPQIGLFSAPPTKGGDLTIFGAFFYSDNGSDFQVQVGSVKCANARPDGELLRSIICTIPEGSGGGHPVTLTINSVVVENPNNVLFSYLLPTVLEAYASPGFDIKKGGQVTIKGHSFHPKGCSVFIGVQECTSPVVIDYEEIRCNLPPSSMVVNGKQNVTVTADGLVSQNLESNLVQFEYPSSPNNDDGEARRKRLRWLVPAIVVPCFVGIVTIAVVTVILVKKHHNAKMSGHPKAFKG</sequence>